<organism evidence="1 2">
    <name type="scientific">Persea americana</name>
    <name type="common">Avocado</name>
    <dbReference type="NCBI Taxonomy" id="3435"/>
    <lineage>
        <taxon>Eukaryota</taxon>
        <taxon>Viridiplantae</taxon>
        <taxon>Streptophyta</taxon>
        <taxon>Embryophyta</taxon>
        <taxon>Tracheophyta</taxon>
        <taxon>Spermatophyta</taxon>
        <taxon>Magnoliopsida</taxon>
        <taxon>Magnoliidae</taxon>
        <taxon>Laurales</taxon>
        <taxon>Lauraceae</taxon>
        <taxon>Persea</taxon>
    </lineage>
</organism>
<gene>
    <name evidence="1" type="ORF">MRB53_004044</name>
</gene>
<dbReference type="Proteomes" id="UP001234297">
    <property type="component" value="Chromosome 1"/>
</dbReference>
<reference evidence="1 2" key="1">
    <citation type="journal article" date="2022" name="Hortic Res">
        <title>A haplotype resolved chromosomal level avocado genome allows analysis of novel avocado genes.</title>
        <authorList>
            <person name="Nath O."/>
            <person name="Fletcher S.J."/>
            <person name="Hayward A."/>
            <person name="Shaw L.M."/>
            <person name="Masouleh A.K."/>
            <person name="Furtado A."/>
            <person name="Henry R.J."/>
            <person name="Mitter N."/>
        </authorList>
    </citation>
    <scope>NUCLEOTIDE SEQUENCE [LARGE SCALE GENOMIC DNA]</scope>
    <source>
        <strain evidence="2">cv. Hass</strain>
    </source>
</reference>
<evidence type="ECO:0000313" key="2">
    <source>
        <dbReference type="Proteomes" id="UP001234297"/>
    </source>
</evidence>
<keyword evidence="2" id="KW-1185">Reference proteome</keyword>
<protein>
    <submittedName>
        <fullName evidence="1">Uncharacterized protein</fullName>
    </submittedName>
</protein>
<comment type="caution">
    <text evidence="1">The sequence shown here is derived from an EMBL/GenBank/DDBJ whole genome shotgun (WGS) entry which is preliminary data.</text>
</comment>
<sequence>MTCISIRHHFQPHTIITSTSAFLFLLLPLAFASLNSDGLLLLSFKSSLLSDPLSLLSTWNALDDSPCQWRGITCSFFLGDVPDFRVTALALPGSRLLGSIPSDLGLLPRLRHLDLSDNFLNGTLPYSIFNATDLQTLSLSNNELSGEIPPLVANLRSLQTLNLSDNALAGQIPAALTALPNLTLLCLSNNYFSGGLPGDGFQSLQFADLSSNLINGSLPPQFAGGNLRSLNLSYNRLSGGISQEFATRTPANASLDLSFNNLTGEIPATGVFLNQKPDAFGGNPDLCGKPVKNPCSIPSTLSTPPNVSTSPLAIAAIPKTLGSPGAGGASAAGGNASHPQKEGGLRPGTIAGIVVGDLVGIGIVSMVFLYIYHSRKKQTEETTTELESKEKDKNAASSSPSSSPTTHFGLWCLKKRGGGGGGSSSSNGDEETTESEAEEEDQQERESEKKEKEEQSCNPQQQQEAEQQQKRIGGGRLVTVDGESELELETLLKASAYVLGATGSNIVYKAVLDDGATFAVRRMGESGVGSSRDFESQVRVIAKLRHPNILRIRGFYWGEDDKLVIFDYATNGSLASAYLKKQGSNPCQLSWDIRIRIARGVARGLMYLHEKKYFHGNLKPSNILLGEDMEPKISDFGMDKLVSSDNPSKGTSGLATQFGSKRSSSLPRDNHQDAPSTGAIPSVSTRCTSPYHAPESLKNLKPNSKWDVYSFGIVLLELLSGKVFSDREVSGSICGEWNIISGEKNRVLQMVDVALRDDMEGKEEALLACFKLGFSCASVTPQKRPSMKEALQILDKIRP</sequence>
<dbReference type="EMBL" id="CM056809">
    <property type="protein sequence ID" value="KAJ8651021.1"/>
    <property type="molecule type" value="Genomic_DNA"/>
</dbReference>
<evidence type="ECO:0000313" key="1">
    <source>
        <dbReference type="EMBL" id="KAJ8651021.1"/>
    </source>
</evidence>
<name>A0ACC2N132_PERAE</name>
<proteinExistence type="predicted"/>
<accession>A0ACC2N132</accession>